<evidence type="ECO:0000313" key="7">
    <source>
        <dbReference type="Proteomes" id="UP000017170"/>
    </source>
</evidence>
<dbReference type="PROSITE" id="PS50111">
    <property type="entry name" value="CHEMOTAXIS_TRANSDUC_2"/>
    <property type="match status" value="1"/>
</dbReference>
<dbReference type="InterPro" id="IPR044398">
    <property type="entry name" value="Globin-sensor_dom"/>
</dbReference>
<dbReference type="InterPro" id="IPR004090">
    <property type="entry name" value="Chemotax_Me-accpt_rcpt"/>
</dbReference>
<dbReference type="InterPro" id="IPR012292">
    <property type="entry name" value="Globin/Proto"/>
</dbReference>
<evidence type="ECO:0000256" key="2">
    <source>
        <dbReference type="ARBA" id="ARBA00029447"/>
    </source>
</evidence>
<dbReference type="GO" id="GO:0020037">
    <property type="term" value="F:heme binding"/>
    <property type="evidence" value="ECO:0007669"/>
    <property type="project" value="InterPro"/>
</dbReference>
<dbReference type="GO" id="GO:0019825">
    <property type="term" value="F:oxygen binding"/>
    <property type="evidence" value="ECO:0007669"/>
    <property type="project" value="InterPro"/>
</dbReference>
<dbReference type="Proteomes" id="UP000017170">
    <property type="component" value="Unassembled WGS sequence"/>
</dbReference>
<dbReference type="SUPFAM" id="SSF46458">
    <property type="entry name" value="Globin-like"/>
    <property type="match status" value="1"/>
</dbReference>
<accession>U6SS08</accession>
<dbReference type="AlphaFoldDB" id="U6SS08"/>
<dbReference type="CDD" id="cd01068">
    <property type="entry name" value="globin_sensor"/>
    <property type="match status" value="1"/>
</dbReference>
<dbReference type="SUPFAM" id="SSF58104">
    <property type="entry name" value="Methyl-accepting chemotaxis protein (MCP) signaling domain"/>
    <property type="match status" value="1"/>
</dbReference>
<feature type="domain" description="Methyl-accepting transducer" evidence="5">
    <location>
        <begin position="203"/>
        <end position="422"/>
    </location>
</feature>
<dbReference type="Gene3D" id="1.10.490.10">
    <property type="entry name" value="Globins"/>
    <property type="match status" value="1"/>
</dbReference>
<organism evidence="6 7">
    <name type="scientific">Alkalihalophilus marmarensis DSM 21297</name>
    <dbReference type="NCBI Taxonomy" id="1188261"/>
    <lineage>
        <taxon>Bacteria</taxon>
        <taxon>Bacillati</taxon>
        <taxon>Bacillota</taxon>
        <taxon>Bacilli</taxon>
        <taxon>Bacillales</taxon>
        <taxon>Bacillaceae</taxon>
        <taxon>Alkalihalophilus</taxon>
    </lineage>
</organism>
<dbReference type="InterPro" id="IPR004089">
    <property type="entry name" value="MCPsignal_dom"/>
</dbReference>
<name>U6SS08_9BACI</name>
<dbReference type="Pfam" id="PF00015">
    <property type="entry name" value="MCPsignal"/>
    <property type="match status" value="1"/>
</dbReference>
<evidence type="ECO:0000256" key="1">
    <source>
        <dbReference type="ARBA" id="ARBA00023224"/>
    </source>
</evidence>
<dbReference type="EMBL" id="ATAE01000020">
    <property type="protein sequence ID" value="ERN53705.1"/>
    <property type="molecule type" value="Genomic_DNA"/>
</dbReference>
<dbReference type="PANTHER" id="PTHR32089:SF118">
    <property type="entry name" value="HEME-BASED AEROTACTIC TRANSDUCER HEMAT"/>
    <property type="match status" value="1"/>
</dbReference>
<dbReference type="GO" id="GO:0004888">
    <property type="term" value="F:transmembrane signaling receptor activity"/>
    <property type="evidence" value="ECO:0007669"/>
    <property type="project" value="InterPro"/>
</dbReference>
<proteinExistence type="inferred from homology"/>
<evidence type="ECO:0000256" key="3">
    <source>
        <dbReference type="PROSITE-ProRule" id="PRU00284"/>
    </source>
</evidence>
<dbReference type="PRINTS" id="PR00260">
    <property type="entry name" value="CHEMTRNSDUCR"/>
</dbReference>
<dbReference type="InterPro" id="IPR039379">
    <property type="entry name" value="Protoglobin_sensor_dom"/>
</dbReference>
<dbReference type="InterPro" id="IPR009050">
    <property type="entry name" value="Globin-like_sf"/>
</dbReference>
<evidence type="ECO:0000313" key="6">
    <source>
        <dbReference type="EMBL" id="ERN53705.1"/>
    </source>
</evidence>
<keyword evidence="7" id="KW-1185">Reference proteome</keyword>
<evidence type="ECO:0000256" key="4">
    <source>
        <dbReference type="SAM" id="Coils"/>
    </source>
</evidence>
<dbReference type="PANTHER" id="PTHR32089">
    <property type="entry name" value="METHYL-ACCEPTING CHEMOTAXIS PROTEIN MCPB"/>
    <property type="match status" value="1"/>
</dbReference>
<keyword evidence="4" id="KW-0175">Coiled coil</keyword>
<sequence length="436" mass="49374">MTLKLLFKQRKKQSELLEEMDTLTYDDVVLDVSPEVALQLKMIHLTKEDLVRIKAIQPLIHEHIEEIVDNFYKNLYQNPALTTIIEDHSSVDRLKKTLNRHIEEMFAGKMDAAYVEQRNRIAHVHVKIGLEPKWYMCAFQDLYTSIAVMIKEHAVDTSECLDAMLSVSKILNIEQQLVLEAYENENERNRQKDLEERHELQLKVNTTAEELAAISEETSASIDELKAKSEDVHRYSTEGTAASSQVESLSKEGKDKLQEQYLKVKEVDQYMEKISSEMELLKDVSEKINDIVGLVQSIADQTNLLALNAAIEAARAGEMGKGFSVVASEVRKLAEQTKASVSEVSGLIVSTKERIGSVSSYMSTIDELVKNSANGLSSTNEFFDRIVTQTETTKEQNRNVDQEIKKIAHVIEEINDAAYQLATTANELNMITHHLD</sequence>
<dbReference type="Pfam" id="PF11563">
    <property type="entry name" value="Protoglobin"/>
    <property type="match status" value="1"/>
</dbReference>
<keyword evidence="1 3" id="KW-0807">Transducer</keyword>
<comment type="similarity">
    <text evidence="2">Belongs to the methyl-accepting chemotaxis (MCP) protein family.</text>
</comment>
<dbReference type="CDD" id="cd11386">
    <property type="entry name" value="MCP_signal"/>
    <property type="match status" value="1"/>
</dbReference>
<dbReference type="Gene3D" id="1.10.287.950">
    <property type="entry name" value="Methyl-accepting chemotaxis protein"/>
    <property type="match status" value="1"/>
</dbReference>
<dbReference type="SMART" id="SM00283">
    <property type="entry name" value="MA"/>
    <property type="match status" value="1"/>
</dbReference>
<reference evidence="6 7" key="1">
    <citation type="journal article" date="2013" name="Genome Announc.">
        <title>Genome Sequence of the Extreme Obligate Alkaliphile Bacillus marmarensis Strain DSM 21297.</title>
        <authorList>
            <person name="Wernick D.G."/>
            <person name="Choi K.Y."/>
            <person name="Tat C.A."/>
            <person name="Lafontaine Rivera J.G."/>
            <person name="Liao J.C."/>
        </authorList>
    </citation>
    <scope>NUCLEOTIDE SEQUENCE [LARGE SCALE GENOMIC DNA]</scope>
    <source>
        <strain evidence="6 7">DSM 21297</strain>
    </source>
</reference>
<dbReference type="GO" id="GO:0016020">
    <property type="term" value="C:membrane"/>
    <property type="evidence" value="ECO:0007669"/>
    <property type="project" value="InterPro"/>
</dbReference>
<gene>
    <name evidence="6" type="ORF">A33I_10890</name>
</gene>
<dbReference type="GO" id="GO:0007165">
    <property type="term" value="P:signal transduction"/>
    <property type="evidence" value="ECO:0007669"/>
    <property type="project" value="UniProtKB-KW"/>
</dbReference>
<dbReference type="GO" id="GO:0006935">
    <property type="term" value="P:chemotaxis"/>
    <property type="evidence" value="ECO:0007669"/>
    <property type="project" value="InterPro"/>
</dbReference>
<feature type="coiled-coil region" evidence="4">
    <location>
        <begin position="172"/>
        <end position="228"/>
    </location>
</feature>
<evidence type="ECO:0000259" key="5">
    <source>
        <dbReference type="PROSITE" id="PS50111"/>
    </source>
</evidence>
<comment type="caution">
    <text evidence="6">The sequence shown here is derived from an EMBL/GenBank/DDBJ whole genome shotgun (WGS) entry which is preliminary data.</text>
</comment>
<dbReference type="PATRIC" id="fig|1188261.3.peg.1548"/>
<protein>
    <recommendedName>
        <fullName evidence="5">Methyl-accepting transducer domain-containing protein</fullName>
    </recommendedName>
</protein>